<dbReference type="Pfam" id="PF13439">
    <property type="entry name" value="Glyco_transf_4"/>
    <property type="match status" value="1"/>
</dbReference>
<evidence type="ECO:0000256" key="1">
    <source>
        <dbReference type="ARBA" id="ARBA00022676"/>
    </source>
</evidence>
<dbReference type="EMBL" id="JAFMYU010000038">
    <property type="protein sequence ID" value="MBO0934779.1"/>
    <property type="molecule type" value="Genomic_DNA"/>
</dbReference>
<organism evidence="4 5">
    <name type="scientific">Fibrella aquatilis</name>
    <dbReference type="NCBI Taxonomy" id="2817059"/>
    <lineage>
        <taxon>Bacteria</taxon>
        <taxon>Pseudomonadati</taxon>
        <taxon>Bacteroidota</taxon>
        <taxon>Cytophagia</taxon>
        <taxon>Cytophagales</taxon>
        <taxon>Spirosomataceae</taxon>
        <taxon>Fibrella</taxon>
    </lineage>
</organism>
<gene>
    <name evidence="4" type="ORF">J2I48_27460</name>
</gene>
<dbReference type="PANTHER" id="PTHR12526">
    <property type="entry name" value="GLYCOSYLTRANSFERASE"/>
    <property type="match status" value="1"/>
</dbReference>
<evidence type="ECO:0000256" key="2">
    <source>
        <dbReference type="ARBA" id="ARBA00022679"/>
    </source>
</evidence>
<dbReference type="AlphaFoldDB" id="A0A939K117"/>
<evidence type="ECO:0000313" key="4">
    <source>
        <dbReference type="EMBL" id="MBO0934779.1"/>
    </source>
</evidence>
<dbReference type="InterPro" id="IPR028098">
    <property type="entry name" value="Glyco_trans_4-like_N"/>
</dbReference>
<dbReference type="CDD" id="cd03801">
    <property type="entry name" value="GT4_PimA-like"/>
    <property type="match status" value="1"/>
</dbReference>
<dbReference type="SUPFAM" id="SSF53756">
    <property type="entry name" value="UDP-Glycosyltransferase/glycogen phosphorylase"/>
    <property type="match status" value="1"/>
</dbReference>
<comment type="caution">
    <text evidence="4">The sequence shown here is derived from an EMBL/GenBank/DDBJ whole genome shotgun (WGS) entry which is preliminary data.</text>
</comment>
<keyword evidence="2" id="KW-0808">Transferase</keyword>
<dbReference type="PANTHER" id="PTHR12526:SF629">
    <property type="entry name" value="TEICHURONIC ACID BIOSYNTHESIS GLYCOSYLTRANSFERASE TUAH-RELATED"/>
    <property type="match status" value="1"/>
</dbReference>
<dbReference type="RefSeq" id="WP_207338745.1">
    <property type="nucleotide sequence ID" value="NZ_JAFMYU010000038.1"/>
</dbReference>
<dbReference type="Proteomes" id="UP000664795">
    <property type="component" value="Unassembled WGS sequence"/>
</dbReference>
<keyword evidence="5" id="KW-1185">Reference proteome</keyword>
<reference evidence="4 5" key="1">
    <citation type="submission" date="2021-03" db="EMBL/GenBank/DDBJ databases">
        <title>Fibrella sp. HMF5036 genome sequencing and assembly.</title>
        <authorList>
            <person name="Kang H."/>
            <person name="Kim H."/>
            <person name="Bae S."/>
            <person name="Joh K."/>
        </authorList>
    </citation>
    <scope>NUCLEOTIDE SEQUENCE [LARGE SCALE GENOMIC DNA]</scope>
    <source>
        <strain evidence="4 5">HMF5036</strain>
    </source>
</reference>
<dbReference type="Pfam" id="PF13692">
    <property type="entry name" value="Glyco_trans_1_4"/>
    <property type="match status" value="1"/>
</dbReference>
<proteinExistence type="predicted"/>
<evidence type="ECO:0000259" key="3">
    <source>
        <dbReference type="Pfam" id="PF13439"/>
    </source>
</evidence>
<feature type="domain" description="Glycosyltransferase subfamily 4-like N-terminal" evidence="3">
    <location>
        <begin position="14"/>
        <end position="180"/>
    </location>
</feature>
<accession>A0A939K117</accession>
<dbReference type="GO" id="GO:0016757">
    <property type="term" value="F:glycosyltransferase activity"/>
    <property type="evidence" value="ECO:0007669"/>
    <property type="project" value="UniProtKB-KW"/>
</dbReference>
<dbReference type="Gene3D" id="3.40.50.2000">
    <property type="entry name" value="Glycogen Phosphorylase B"/>
    <property type="match status" value="2"/>
</dbReference>
<keyword evidence="1" id="KW-0328">Glycosyltransferase</keyword>
<name>A0A939K117_9BACT</name>
<protein>
    <submittedName>
        <fullName evidence="4">Glycosyltransferase family 4 protein</fullName>
    </submittedName>
</protein>
<evidence type="ECO:0000313" key="5">
    <source>
        <dbReference type="Proteomes" id="UP000664795"/>
    </source>
</evidence>
<sequence>MVLLLIGHDANRAGAQLVLLHMMQLLSERGVAMRLLLGSGGELLEQYRALATVVIWPADEPHLVGPVADKVLGKLNLWQQRADREAQKRRDAVGQALGLNEVDAVLVNTVSGGRWLQRLALPDHVPVVAYLHELPMSVGLYSRPEELAYLLNRCQHLLTVSRATMQFYHTEYGVPEAKMSLFTLIDVAAIRARVAAAQAGENRPPLPYLADLPADAVVVGGCGNAEWRKGNDLFVALARMVNQPAETPVYFVWVGMPKPQKTAQPGAPTLYDELWLDVQKAGLTDRVHFIEPTPDVLRYMARFDIFLLCSREDPYPLVVLEAGLTNLPVVCFAGAGGAPELVETDGGVVVPYLDLTAMSHAIRQLANDAGRRQKQGQRLAEKIAERHQSERSMDQLMSLLKNLTYNS</sequence>